<evidence type="ECO:0000313" key="3">
    <source>
        <dbReference type="Proteomes" id="UP000184485"/>
    </source>
</evidence>
<feature type="chain" id="PRO_5012951492" description="DUF2155 domain-containing protein" evidence="1">
    <location>
        <begin position="30"/>
        <end position="140"/>
    </location>
</feature>
<feature type="signal peptide" evidence="1">
    <location>
        <begin position="1"/>
        <end position="29"/>
    </location>
</feature>
<dbReference type="STRING" id="1122133.SAMN02745157_3525"/>
<dbReference type="Proteomes" id="UP000184485">
    <property type="component" value="Unassembled WGS sequence"/>
</dbReference>
<gene>
    <name evidence="2" type="ORF">SAMN02745157_3525</name>
</gene>
<proteinExistence type="predicted"/>
<dbReference type="Pfam" id="PF09923">
    <property type="entry name" value="DUF2155"/>
    <property type="match status" value="1"/>
</dbReference>
<organism evidence="2 3">
    <name type="scientific">Kaistia soli DSM 19436</name>
    <dbReference type="NCBI Taxonomy" id="1122133"/>
    <lineage>
        <taxon>Bacteria</taxon>
        <taxon>Pseudomonadati</taxon>
        <taxon>Pseudomonadota</taxon>
        <taxon>Alphaproteobacteria</taxon>
        <taxon>Hyphomicrobiales</taxon>
        <taxon>Kaistiaceae</taxon>
        <taxon>Kaistia</taxon>
    </lineage>
</organism>
<evidence type="ECO:0000256" key="1">
    <source>
        <dbReference type="SAM" id="SignalP"/>
    </source>
</evidence>
<dbReference type="EMBL" id="FQUP01000003">
    <property type="protein sequence ID" value="SHG07321.1"/>
    <property type="molecule type" value="Genomic_DNA"/>
</dbReference>
<keyword evidence="1" id="KW-0732">Signal</keyword>
<reference evidence="2 3" key="1">
    <citation type="submission" date="2016-11" db="EMBL/GenBank/DDBJ databases">
        <authorList>
            <person name="Jaros S."/>
            <person name="Januszkiewicz K."/>
            <person name="Wedrychowicz H."/>
        </authorList>
    </citation>
    <scope>NUCLEOTIDE SEQUENCE [LARGE SCALE GENOMIC DNA]</scope>
    <source>
        <strain evidence="2 3">DSM 19436</strain>
    </source>
</reference>
<sequence length="140" mass="15213">MTFSFVRRCGAIGLVAAGTLLALALPASAERITNPVAEFAGLDKITGRIITFDVYMNETVQFGALQVTPRVCYSRPPTEPPQTDAFVEVDEITLARKVRRIFTGWMFADSPGLHAVDHAVYDVWLANCKTSSTVAPPAKP</sequence>
<dbReference type="AlphaFoldDB" id="A0A1M5GUG4"/>
<dbReference type="InterPro" id="IPR019225">
    <property type="entry name" value="DUF2155"/>
</dbReference>
<evidence type="ECO:0008006" key="4">
    <source>
        <dbReference type="Google" id="ProtNLM"/>
    </source>
</evidence>
<accession>A0A1M5GUG4</accession>
<evidence type="ECO:0000313" key="2">
    <source>
        <dbReference type="EMBL" id="SHG07321.1"/>
    </source>
</evidence>
<protein>
    <recommendedName>
        <fullName evidence="4">DUF2155 domain-containing protein</fullName>
    </recommendedName>
</protein>
<keyword evidence="3" id="KW-1185">Reference proteome</keyword>
<dbReference type="OrthoDB" id="9810376at2"/>
<dbReference type="RefSeq" id="WP_073055226.1">
    <property type="nucleotide sequence ID" value="NZ_FQUP01000003.1"/>
</dbReference>
<name>A0A1M5GUG4_9HYPH</name>